<feature type="binding site" evidence="3">
    <location>
        <position position="97"/>
    </location>
    <ligand>
        <name>ATP</name>
        <dbReference type="ChEBI" id="CHEBI:30616"/>
    </ligand>
</feature>
<keyword evidence="4" id="KW-0723">Serine/threonine-protein kinase</keyword>
<accession>A0A0S4JF22</accession>
<keyword evidence="9" id="KW-1185">Reference proteome</keyword>
<dbReference type="SUPFAM" id="SSF56112">
    <property type="entry name" value="Protein kinase-like (PK-like)"/>
    <property type="match status" value="1"/>
</dbReference>
<dbReference type="InterPro" id="IPR008271">
    <property type="entry name" value="Ser/Thr_kinase_AS"/>
</dbReference>
<dbReference type="GO" id="GO:0005737">
    <property type="term" value="C:cytoplasm"/>
    <property type="evidence" value="ECO:0007669"/>
    <property type="project" value="TreeGrafter"/>
</dbReference>
<dbReference type="AlphaFoldDB" id="A0A0S4JF22"/>
<dbReference type="Proteomes" id="UP000051952">
    <property type="component" value="Unassembled WGS sequence"/>
</dbReference>
<evidence type="ECO:0000256" key="2">
    <source>
        <dbReference type="ARBA" id="ARBA00022840"/>
    </source>
</evidence>
<reference evidence="9" key="1">
    <citation type="submission" date="2015-09" db="EMBL/GenBank/DDBJ databases">
        <authorList>
            <consortium name="Pathogen Informatics"/>
        </authorList>
    </citation>
    <scope>NUCLEOTIDE SEQUENCE [LARGE SCALE GENOMIC DNA]</scope>
    <source>
        <strain evidence="9">Lake Konstanz</strain>
    </source>
</reference>
<evidence type="ECO:0000256" key="4">
    <source>
        <dbReference type="RuleBase" id="RU000304"/>
    </source>
</evidence>
<keyword evidence="6" id="KW-0472">Membrane</keyword>
<dbReference type="Pfam" id="PF00069">
    <property type="entry name" value="Pkinase"/>
    <property type="match status" value="1"/>
</dbReference>
<keyword evidence="1 3" id="KW-0547">Nucleotide-binding</keyword>
<sequence length="358" mass="40615">MRPKQRTIQKTDPIKCHFPRSVYFLLDFHLIHANLAFFVSSLVNTMKFQRMDRGAKTGLVEPSRVGAYIISHKIGAGQFAKVYLGHHHKEGYAVAVKAIDRRRSPESNVHSEVRELVRLQGHPNIVRLYDTFENSTYMCAVLEFCAGGDLKQCVDTLASERKLQSGEEKTGSSSNSAKVERRDVPTATATPPVIDEFTVRRLASQLISSMSYLSSMNVIHRDLKPENLLLTDKDVRKADLRIADLGFARAVHSQQMMTSYLGTAYYMAPERLRGDKYDFQAEVWATGLIMYEMVYGEHPFPANGVFDLSNKIHTKVLQFPRLDPEPSDALKDLLQRMIVEDPAKRITIDAAKEHETKR</sequence>
<name>A0A0S4JF22_BODSA</name>
<feature type="region of interest" description="Disordered" evidence="5">
    <location>
        <begin position="162"/>
        <end position="185"/>
    </location>
</feature>
<keyword evidence="8" id="KW-0808">Transferase</keyword>
<evidence type="ECO:0000259" key="7">
    <source>
        <dbReference type="PROSITE" id="PS50011"/>
    </source>
</evidence>
<keyword evidence="8" id="KW-0418">Kinase</keyword>
<dbReference type="InterPro" id="IPR045269">
    <property type="entry name" value="Atg1-like"/>
</dbReference>
<dbReference type="InterPro" id="IPR017441">
    <property type="entry name" value="Protein_kinase_ATP_BS"/>
</dbReference>
<dbReference type="PANTHER" id="PTHR24348:SF68">
    <property type="entry name" value="SERINE_THREONINE-PROTEIN KINASE ATG1C"/>
    <property type="match status" value="1"/>
</dbReference>
<dbReference type="PROSITE" id="PS50011">
    <property type="entry name" value="PROTEIN_KINASE_DOM"/>
    <property type="match status" value="1"/>
</dbReference>
<dbReference type="EMBL" id="CYKH01001421">
    <property type="protein sequence ID" value="CUG86995.1"/>
    <property type="molecule type" value="Genomic_DNA"/>
</dbReference>
<dbReference type="GO" id="GO:0010506">
    <property type="term" value="P:regulation of autophagy"/>
    <property type="evidence" value="ECO:0007669"/>
    <property type="project" value="InterPro"/>
</dbReference>
<feature type="transmembrane region" description="Helical" evidence="6">
    <location>
        <begin position="21"/>
        <end position="43"/>
    </location>
</feature>
<keyword evidence="6" id="KW-0812">Transmembrane</keyword>
<dbReference type="SMART" id="SM00220">
    <property type="entry name" value="S_TKc"/>
    <property type="match status" value="1"/>
</dbReference>
<dbReference type="Gene3D" id="3.30.200.20">
    <property type="entry name" value="Phosphorylase Kinase, domain 1"/>
    <property type="match status" value="1"/>
</dbReference>
<comment type="similarity">
    <text evidence="4">Belongs to the protein kinase superfamily.</text>
</comment>
<dbReference type="GO" id="GO:0005524">
    <property type="term" value="F:ATP binding"/>
    <property type="evidence" value="ECO:0007669"/>
    <property type="project" value="UniProtKB-UniRule"/>
</dbReference>
<protein>
    <submittedName>
        <fullName evidence="8">Protein kinase, putative</fullName>
    </submittedName>
</protein>
<keyword evidence="6" id="KW-1133">Transmembrane helix</keyword>
<keyword evidence="2 3" id="KW-0067">ATP-binding</keyword>
<dbReference type="OrthoDB" id="346907at2759"/>
<dbReference type="VEuPathDB" id="TriTrypDB:BSAL_07870"/>
<dbReference type="PROSITE" id="PS00107">
    <property type="entry name" value="PROTEIN_KINASE_ATP"/>
    <property type="match status" value="1"/>
</dbReference>
<evidence type="ECO:0000256" key="3">
    <source>
        <dbReference type="PROSITE-ProRule" id="PRU10141"/>
    </source>
</evidence>
<evidence type="ECO:0000256" key="6">
    <source>
        <dbReference type="SAM" id="Phobius"/>
    </source>
</evidence>
<dbReference type="InterPro" id="IPR000719">
    <property type="entry name" value="Prot_kinase_dom"/>
</dbReference>
<dbReference type="PROSITE" id="PS00108">
    <property type="entry name" value="PROTEIN_KINASE_ST"/>
    <property type="match status" value="1"/>
</dbReference>
<evidence type="ECO:0000313" key="9">
    <source>
        <dbReference type="Proteomes" id="UP000051952"/>
    </source>
</evidence>
<evidence type="ECO:0000313" key="8">
    <source>
        <dbReference type="EMBL" id="CUG86995.1"/>
    </source>
</evidence>
<evidence type="ECO:0000256" key="1">
    <source>
        <dbReference type="ARBA" id="ARBA00022741"/>
    </source>
</evidence>
<organism evidence="8 9">
    <name type="scientific">Bodo saltans</name>
    <name type="common">Flagellated protozoan</name>
    <dbReference type="NCBI Taxonomy" id="75058"/>
    <lineage>
        <taxon>Eukaryota</taxon>
        <taxon>Discoba</taxon>
        <taxon>Euglenozoa</taxon>
        <taxon>Kinetoplastea</taxon>
        <taxon>Metakinetoplastina</taxon>
        <taxon>Eubodonida</taxon>
        <taxon>Bodonidae</taxon>
        <taxon>Bodo</taxon>
    </lineage>
</organism>
<evidence type="ECO:0000256" key="5">
    <source>
        <dbReference type="SAM" id="MobiDB-lite"/>
    </source>
</evidence>
<dbReference type="Gene3D" id="1.10.510.10">
    <property type="entry name" value="Transferase(Phosphotransferase) domain 1"/>
    <property type="match status" value="1"/>
</dbReference>
<dbReference type="InterPro" id="IPR011009">
    <property type="entry name" value="Kinase-like_dom_sf"/>
</dbReference>
<proteinExistence type="inferred from homology"/>
<gene>
    <name evidence="8" type="ORF">BSAL_07870</name>
</gene>
<dbReference type="GO" id="GO:0004674">
    <property type="term" value="F:protein serine/threonine kinase activity"/>
    <property type="evidence" value="ECO:0007669"/>
    <property type="project" value="UniProtKB-KW"/>
</dbReference>
<dbReference type="OMA" id="WRSAENN"/>
<feature type="domain" description="Protein kinase" evidence="7">
    <location>
        <begin position="68"/>
        <end position="357"/>
    </location>
</feature>
<dbReference type="PANTHER" id="PTHR24348">
    <property type="entry name" value="SERINE/THREONINE-PROTEIN KINASE UNC-51-RELATED"/>
    <property type="match status" value="1"/>
</dbReference>